<dbReference type="Pfam" id="PF01973">
    <property type="entry name" value="MptE-like"/>
    <property type="match status" value="1"/>
</dbReference>
<dbReference type="RefSeq" id="WP_259124593.1">
    <property type="nucleotide sequence ID" value="NZ_JANUAE010000019.1"/>
</dbReference>
<dbReference type="EMBL" id="JANUAE010000019">
    <property type="protein sequence ID" value="MCS3711883.1"/>
    <property type="molecule type" value="Genomic_DNA"/>
</dbReference>
<proteinExistence type="predicted"/>
<gene>
    <name evidence="2" type="ORF">GGP61_003518</name>
</gene>
<comment type="caution">
    <text evidence="2">The sequence shown here is derived from an EMBL/GenBank/DDBJ whole genome shotgun (WGS) entry which is preliminary data.</text>
</comment>
<accession>A0A9X2TLH5</accession>
<evidence type="ECO:0000259" key="1">
    <source>
        <dbReference type="Pfam" id="PF01973"/>
    </source>
</evidence>
<dbReference type="InterPro" id="IPR002826">
    <property type="entry name" value="MptE-like"/>
</dbReference>
<organism evidence="2 3">
    <name type="scientific">Salinibacter ruber</name>
    <dbReference type="NCBI Taxonomy" id="146919"/>
    <lineage>
        <taxon>Bacteria</taxon>
        <taxon>Pseudomonadati</taxon>
        <taxon>Rhodothermota</taxon>
        <taxon>Rhodothermia</taxon>
        <taxon>Rhodothermales</taxon>
        <taxon>Salinibacteraceae</taxon>
        <taxon>Salinibacter</taxon>
    </lineage>
</organism>
<dbReference type="Proteomes" id="UP001155057">
    <property type="component" value="Unassembled WGS sequence"/>
</dbReference>
<feature type="domain" description="6-hydroxymethylpterin diphosphokinase MptE-like" evidence="1">
    <location>
        <begin position="44"/>
        <end position="192"/>
    </location>
</feature>
<evidence type="ECO:0000313" key="2">
    <source>
        <dbReference type="EMBL" id="MCS3711883.1"/>
    </source>
</evidence>
<dbReference type="Gene3D" id="3.90.1480.10">
    <property type="entry name" value="Alpha-2,3-sialyltransferase"/>
    <property type="match status" value="1"/>
</dbReference>
<protein>
    <recommendedName>
        <fullName evidence="1">6-hydroxymethylpterin diphosphokinase MptE-like domain-containing protein</fullName>
    </recommendedName>
</protein>
<sequence length="277" mass="32693">MLTSVQQRDPALKRAGRQLLTYLRVYLNNRHDPLYREWYYRYRSQLEQFRDRHKGEDCFIIGNGPSLNEMDLEPLSRHHTFGLNKIYLMFERGIDLDLSYLVSVNPLVIEQSAEVFENMDCEMFLSYSAAHDQVRPLDHINYIYSRGGPYTFQGDLTQRVCEGHTVTFVAMQIAYFMGFRRVFLIGVDHSFQAEGDPNETQRMDSDDVNHFDPDYFKGDDWQLPDLEASELSYHLARFFYRRDGRQILDATVGGELDIYPKTTYEEALERCSLKERR</sequence>
<reference evidence="2" key="1">
    <citation type="submission" date="2022-08" db="EMBL/GenBank/DDBJ databases">
        <title>Genomic Encyclopedia of Type Strains, Phase V (KMG-V): Genome sequencing to study the core and pangenomes of soil and plant-associated prokaryotes.</title>
        <authorList>
            <person name="Whitman W."/>
        </authorList>
    </citation>
    <scope>NUCLEOTIDE SEQUENCE</scope>
    <source>
        <strain evidence="2">SP3049</strain>
    </source>
</reference>
<name>A0A9X2TLH5_9BACT</name>
<dbReference type="AlphaFoldDB" id="A0A9X2TLH5"/>
<evidence type="ECO:0000313" key="3">
    <source>
        <dbReference type="Proteomes" id="UP001155057"/>
    </source>
</evidence>